<keyword evidence="9 14" id="KW-0067">ATP-binding</keyword>
<dbReference type="SUPFAM" id="SSF50156">
    <property type="entry name" value="PDZ domain-like"/>
    <property type="match status" value="1"/>
</dbReference>
<dbReference type="InterPro" id="IPR017441">
    <property type="entry name" value="Protein_kinase_ATP_BS"/>
</dbReference>
<dbReference type="SUPFAM" id="SSF57716">
    <property type="entry name" value="Glucocorticoid receptor-like (DNA-binding domain)"/>
    <property type="match status" value="1"/>
</dbReference>
<feature type="binding site" evidence="14">
    <location>
        <position position="923"/>
    </location>
    <ligand>
        <name>ATP</name>
        <dbReference type="ChEBI" id="CHEBI:30616"/>
    </ligand>
</feature>
<evidence type="ECO:0000256" key="1">
    <source>
        <dbReference type="ARBA" id="ARBA00005843"/>
    </source>
</evidence>
<dbReference type="PROSITE" id="PS50023">
    <property type="entry name" value="LIM_DOMAIN_2"/>
    <property type="match status" value="1"/>
</dbReference>
<accession>A0ABP0EYM7</accession>
<dbReference type="InterPro" id="IPR001478">
    <property type="entry name" value="PDZ"/>
</dbReference>
<feature type="region of interest" description="Disordered" evidence="15">
    <location>
        <begin position="15"/>
        <end position="73"/>
    </location>
</feature>
<dbReference type="PROSITE" id="PS00107">
    <property type="entry name" value="PROTEIN_KINASE_ATP"/>
    <property type="match status" value="1"/>
</dbReference>
<dbReference type="PROSITE" id="PS00478">
    <property type="entry name" value="LIM_DOMAIN_1"/>
    <property type="match status" value="1"/>
</dbReference>
<evidence type="ECO:0000256" key="8">
    <source>
        <dbReference type="ARBA" id="ARBA00022833"/>
    </source>
</evidence>
<feature type="compositionally biased region" description="Polar residues" evidence="15">
    <location>
        <begin position="511"/>
        <end position="530"/>
    </location>
</feature>
<evidence type="ECO:0000256" key="14">
    <source>
        <dbReference type="PROSITE-ProRule" id="PRU10141"/>
    </source>
</evidence>
<dbReference type="InterPro" id="IPR050940">
    <property type="entry name" value="Actin_reg-Ser/Thr_kinase"/>
</dbReference>
<dbReference type="SMART" id="SM00228">
    <property type="entry name" value="PDZ"/>
    <property type="match status" value="1"/>
</dbReference>
<keyword evidence="7" id="KW-0418">Kinase</keyword>
<feature type="compositionally biased region" description="Low complexity" evidence="15">
    <location>
        <begin position="29"/>
        <end position="40"/>
    </location>
</feature>
<evidence type="ECO:0000256" key="4">
    <source>
        <dbReference type="ARBA" id="ARBA00022679"/>
    </source>
</evidence>
<feature type="domain" description="LIM zinc-binding" evidence="17">
    <location>
        <begin position="306"/>
        <end position="375"/>
    </location>
</feature>
<sequence>MRFSDIKKFWENYLGGHTSRTSNTDKNKAQNTNNNATAPNKHGRKCQTDRSLESPTSQEGHTTTEKDATHAHKSQASCGAFIIHNERPDAIVSKATGNQNSERHSVPCLKGNNSKYSAESNAVPGNAPETEGRDINQTKTVKSTSGKAQSFNRPKELKIERYILRSSTVPNLIGLFTSSSKNESKKADSQAIEQISVTNLAREADCYKSDQNLSIVRAGSKSFADSTSAPPSLNASPLRKITNGKLQSNVKFNEVHNFWQMKEKILVKRSVQERRCIICDCYLNNYFYEQDGALYCEDDYWNKFGHHCMKCNGIITGPIMIAGVYRFHPECFECKCCKQCVSDGEFYALVLSSIDKKKQTSLLFCIVCYQGLFSQNENCQGLGDDGVKCKVIMVVDYYPTLSIATGTAGNSNCARGYGITVRDLPITMQQDGTSQPAGQVVVGVDDVIPGSLQTGDQLLQVNGLVVDLNALDLIDRLHDDSKTALQMTVQRDVTLPLDILSHSQTCSHMSTSPKHHFNYNSSTQTQSPSEAQHVVKCQPSNPLGLSQQQSLLPKNLLMVVPCSKASETEGSVYCNPFAFPTSNTLCCASDAAPTALARMENNDKHENVIDGDEESYASSDNLVDSGVEEDNDECFNDSEQASPSDSCNNIKDCESTSANTSEETISIENNFETNTKTRSDVIESSEDNQDISIIKQSPSASSPDIDVMNDSLVACSQPDKIEINSPLSITVKNNADSRNSVSTNDKESVTAKVSNNSDLPPISPRVKRLGVKRKKSRIEQLRDGFRTKNNVSDKKQMEILVEDQGQERRKRDHARRSNSLRTDMATVIMRNSSPRAEKQKTKSTYSLQNHTEFDAYDQCNKPGNMTSDLSRSESMRIYSTQMDRTQRVFRPCDLILGDILGQGFFGRAIKVTHRDTGEVMVMKELNTLDEQTEKSFLQEVKVLRNLYHPNVLHFIGVLYKGRRLNIITQFIECGSLKDLIGDIDKPLSWQYRVRIAKDISCGMKYLHSKNIIHRDLNSGNCFVKKNGTVVVADFGLARVLSNQTASLGRKKRYTVVGSPYWMAPEMLYRNVYDEKVDVFSFGIVLCEIIGRVEADPTYLPRSNDFGLAVLAYHSKFCGSCPAFYFAIAVHASRIVPDDRPSFDELETWFGSVAMREELPHLPEPPHLHEVIVSVYEQYDLALPEDLYIMPNVPEEDESEEEDLPVMARSSSVISVGSQQSSPDADAEHNRRSRRSTVRGTGFYVTPSVATKV</sequence>
<dbReference type="InterPro" id="IPR001781">
    <property type="entry name" value="Znf_LIM"/>
</dbReference>
<evidence type="ECO:0000256" key="10">
    <source>
        <dbReference type="ARBA" id="ARBA00023038"/>
    </source>
</evidence>
<feature type="compositionally biased region" description="Polar residues" evidence="15">
    <location>
        <begin position="111"/>
        <end position="120"/>
    </location>
</feature>
<comment type="similarity">
    <text evidence="1">Belongs to the protein kinase superfamily. TKL Ser/Thr protein kinase family.</text>
</comment>
<dbReference type="SUPFAM" id="SSF56112">
    <property type="entry name" value="Protein kinase-like (PK-like)"/>
    <property type="match status" value="1"/>
</dbReference>
<feature type="compositionally biased region" description="Polar residues" evidence="15">
    <location>
        <begin position="137"/>
        <end position="150"/>
    </location>
</feature>
<evidence type="ECO:0000256" key="12">
    <source>
        <dbReference type="ARBA" id="ARBA00048977"/>
    </source>
</evidence>
<dbReference type="EC" id="2.7.11.1" evidence="2"/>
<evidence type="ECO:0000256" key="6">
    <source>
        <dbReference type="ARBA" id="ARBA00022741"/>
    </source>
</evidence>
<dbReference type="Gene3D" id="1.10.510.10">
    <property type="entry name" value="Transferase(Phosphotransferase) domain 1"/>
    <property type="match status" value="1"/>
</dbReference>
<dbReference type="InterPro" id="IPR000719">
    <property type="entry name" value="Prot_kinase_dom"/>
</dbReference>
<evidence type="ECO:0000313" key="20">
    <source>
        <dbReference type="Proteomes" id="UP001642483"/>
    </source>
</evidence>
<dbReference type="Proteomes" id="UP001642483">
    <property type="component" value="Unassembled WGS sequence"/>
</dbReference>
<evidence type="ECO:0000256" key="13">
    <source>
        <dbReference type="PROSITE-ProRule" id="PRU00125"/>
    </source>
</evidence>
<feature type="region of interest" description="Disordered" evidence="15">
    <location>
        <begin position="511"/>
        <end position="531"/>
    </location>
</feature>
<name>A0ABP0EYM7_CLALP</name>
<feature type="region of interest" description="Disordered" evidence="15">
    <location>
        <begin position="735"/>
        <end position="764"/>
    </location>
</feature>
<dbReference type="Pfam" id="PF07714">
    <property type="entry name" value="PK_Tyr_Ser-Thr"/>
    <property type="match status" value="1"/>
</dbReference>
<comment type="catalytic activity">
    <reaction evidence="12">
        <text>L-seryl-[protein] + ATP = O-phospho-L-seryl-[protein] + ADP + H(+)</text>
        <dbReference type="Rhea" id="RHEA:17989"/>
        <dbReference type="Rhea" id="RHEA-COMP:9863"/>
        <dbReference type="Rhea" id="RHEA-COMP:11604"/>
        <dbReference type="ChEBI" id="CHEBI:15378"/>
        <dbReference type="ChEBI" id="CHEBI:29999"/>
        <dbReference type="ChEBI" id="CHEBI:30616"/>
        <dbReference type="ChEBI" id="CHEBI:83421"/>
        <dbReference type="ChEBI" id="CHEBI:456216"/>
        <dbReference type="EC" id="2.7.11.1"/>
    </reaction>
    <physiologicalReaction direction="left-to-right" evidence="12">
        <dbReference type="Rhea" id="RHEA:17990"/>
    </physiologicalReaction>
</comment>
<comment type="caution">
    <text evidence="19">The sequence shown here is derived from an EMBL/GenBank/DDBJ whole genome shotgun (WGS) entry which is preliminary data.</text>
</comment>
<feature type="compositionally biased region" description="Low complexity" evidence="15">
    <location>
        <begin position="1209"/>
        <end position="1221"/>
    </location>
</feature>
<evidence type="ECO:0000259" key="18">
    <source>
        <dbReference type="PROSITE" id="PS50106"/>
    </source>
</evidence>
<feature type="domain" description="PDZ" evidence="18">
    <location>
        <begin position="400"/>
        <end position="493"/>
    </location>
</feature>
<proteinExistence type="inferred from homology"/>
<organism evidence="19 20">
    <name type="scientific">Clavelina lepadiformis</name>
    <name type="common">Light-bulb sea squirt</name>
    <name type="synonym">Ascidia lepadiformis</name>
    <dbReference type="NCBI Taxonomy" id="159417"/>
    <lineage>
        <taxon>Eukaryota</taxon>
        <taxon>Metazoa</taxon>
        <taxon>Chordata</taxon>
        <taxon>Tunicata</taxon>
        <taxon>Ascidiacea</taxon>
        <taxon>Aplousobranchia</taxon>
        <taxon>Clavelinidae</taxon>
        <taxon>Clavelina</taxon>
    </lineage>
</organism>
<dbReference type="PANTHER" id="PTHR46485:SF4">
    <property type="entry name" value="LIM DOMAIN KINASE 1"/>
    <property type="match status" value="1"/>
</dbReference>
<evidence type="ECO:0000256" key="5">
    <source>
        <dbReference type="ARBA" id="ARBA00022723"/>
    </source>
</evidence>
<keyword evidence="5 13" id="KW-0479">Metal-binding</keyword>
<feature type="compositionally biased region" description="Acidic residues" evidence="15">
    <location>
        <begin position="626"/>
        <end position="636"/>
    </location>
</feature>
<feature type="compositionally biased region" description="Acidic residues" evidence="15">
    <location>
        <begin position="1194"/>
        <end position="1203"/>
    </location>
</feature>
<feature type="region of interest" description="Disordered" evidence="15">
    <location>
        <begin position="1194"/>
        <end position="1252"/>
    </location>
</feature>
<keyword evidence="4" id="KW-0808">Transferase</keyword>
<dbReference type="Gene3D" id="2.30.42.10">
    <property type="match status" value="1"/>
</dbReference>
<dbReference type="InterPro" id="IPR036034">
    <property type="entry name" value="PDZ_sf"/>
</dbReference>
<evidence type="ECO:0000313" key="19">
    <source>
        <dbReference type="EMBL" id="CAK8672593.1"/>
    </source>
</evidence>
<keyword evidence="6 14" id="KW-0547">Nucleotide-binding</keyword>
<dbReference type="PROSITE" id="PS50011">
    <property type="entry name" value="PROTEIN_KINASE_DOM"/>
    <property type="match status" value="1"/>
</dbReference>
<evidence type="ECO:0000256" key="11">
    <source>
        <dbReference type="ARBA" id="ARBA00048659"/>
    </source>
</evidence>
<feature type="region of interest" description="Disordered" evidence="15">
    <location>
        <begin position="605"/>
        <end position="649"/>
    </location>
</feature>
<evidence type="ECO:0000256" key="15">
    <source>
        <dbReference type="SAM" id="MobiDB-lite"/>
    </source>
</evidence>
<gene>
    <name evidence="19" type="ORF">CVLEPA_LOCUS2301</name>
</gene>
<protein>
    <recommendedName>
        <fullName evidence="2">non-specific serine/threonine protein kinase</fullName>
        <ecNumber evidence="2">2.7.11.1</ecNumber>
    </recommendedName>
</protein>
<comment type="catalytic activity">
    <reaction evidence="11">
        <text>L-threonyl-[protein] + ATP = O-phospho-L-threonyl-[protein] + ADP + H(+)</text>
        <dbReference type="Rhea" id="RHEA:46608"/>
        <dbReference type="Rhea" id="RHEA-COMP:11060"/>
        <dbReference type="Rhea" id="RHEA-COMP:11605"/>
        <dbReference type="ChEBI" id="CHEBI:15378"/>
        <dbReference type="ChEBI" id="CHEBI:30013"/>
        <dbReference type="ChEBI" id="CHEBI:30616"/>
        <dbReference type="ChEBI" id="CHEBI:61977"/>
        <dbReference type="ChEBI" id="CHEBI:456216"/>
        <dbReference type="EC" id="2.7.11.1"/>
    </reaction>
    <physiologicalReaction direction="left-to-right" evidence="11">
        <dbReference type="Rhea" id="RHEA:46609"/>
    </physiologicalReaction>
</comment>
<feature type="region of interest" description="Disordered" evidence="15">
    <location>
        <begin position="96"/>
        <end position="150"/>
    </location>
</feature>
<dbReference type="InterPro" id="IPR011009">
    <property type="entry name" value="Kinase-like_dom_sf"/>
</dbReference>
<keyword evidence="10 13" id="KW-0440">LIM domain</keyword>
<dbReference type="Gene3D" id="3.30.200.20">
    <property type="entry name" value="Phosphorylase Kinase, domain 1"/>
    <property type="match status" value="1"/>
</dbReference>
<evidence type="ECO:0000256" key="3">
    <source>
        <dbReference type="ARBA" id="ARBA00022527"/>
    </source>
</evidence>
<evidence type="ECO:0000256" key="2">
    <source>
        <dbReference type="ARBA" id="ARBA00012513"/>
    </source>
</evidence>
<keyword evidence="8 13" id="KW-0862">Zinc</keyword>
<reference evidence="19 20" key="1">
    <citation type="submission" date="2024-02" db="EMBL/GenBank/DDBJ databases">
        <authorList>
            <person name="Daric V."/>
            <person name="Darras S."/>
        </authorList>
    </citation>
    <scope>NUCLEOTIDE SEQUENCE [LARGE SCALE GENOMIC DNA]</scope>
</reference>
<dbReference type="Gene3D" id="2.10.110.10">
    <property type="entry name" value="Cysteine Rich Protein"/>
    <property type="match status" value="1"/>
</dbReference>
<dbReference type="EMBL" id="CAWYQH010000001">
    <property type="protein sequence ID" value="CAK8672593.1"/>
    <property type="molecule type" value="Genomic_DNA"/>
</dbReference>
<evidence type="ECO:0000256" key="9">
    <source>
        <dbReference type="ARBA" id="ARBA00022840"/>
    </source>
</evidence>
<dbReference type="InterPro" id="IPR001245">
    <property type="entry name" value="Ser-Thr/Tyr_kinase_cat_dom"/>
</dbReference>
<dbReference type="PROSITE" id="PS50106">
    <property type="entry name" value="PDZ"/>
    <property type="match status" value="1"/>
</dbReference>
<dbReference type="PANTHER" id="PTHR46485">
    <property type="entry name" value="LIM DOMAIN KINASE 1"/>
    <property type="match status" value="1"/>
</dbReference>
<keyword evidence="3" id="KW-0723">Serine/threonine-protein kinase</keyword>
<keyword evidence="20" id="KW-1185">Reference proteome</keyword>
<feature type="compositionally biased region" description="Polar residues" evidence="15">
    <location>
        <begin position="637"/>
        <end position="649"/>
    </location>
</feature>
<evidence type="ECO:0000259" key="16">
    <source>
        <dbReference type="PROSITE" id="PS50011"/>
    </source>
</evidence>
<evidence type="ECO:0000259" key="17">
    <source>
        <dbReference type="PROSITE" id="PS50023"/>
    </source>
</evidence>
<evidence type="ECO:0000256" key="7">
    <source>
        <dbReference type="ARBA" id="ARBA00022777"/>
    </source>
</evidence>
<feature type="domain" description="Protein kinase" evidence="16">
    <location>
        <begin position="894"/>
        <end position="1149"/>
    </location>
</feature>